<evidence type="ECO:0000256" key="6">
    <source>
        <dbReference type="ARBA" id="ARBA00023002"/>
    </source>
</evidence>
<keyword evidence="7" id="KW-0811">Translocation</keyword>
<gene>
    <name evidence="15" type="ORF">PSHT_09135</name>
</gene>
<dbReference type="PANTHER" id="PTHR21622:SF0">
    <property type="entry name" value="COILED-COIL-HELIX-COILED-COIL-HELIX DOMAIN CONTAINING 4"/>
    <property type="match status" value="1"/>
</dbReference>
<evidence type="ECO:0000259" key="14">
    <source>
        <dbReference type="Pfam" id="PF06747"/>
    </source>
</evidence>
<dbReference type="Proteomes" id="UP000238274">
    <property type="component" value="Unassembled WGS sequence"/>
</dbReference>
<feature type="compositionally biased region" description="Acidic residues" evidence="12">
    <location>
        <begin position="114"/>
        <end position="125"/>
    </location>
</feature>
<feature type="domain" description="CHCH" evidence="14">
    <location>
        <begin position="153"/>
        <end position="188"/>
    </location>
</feature>
<dbReference type="EMBL" id="PKSM01000128">
    <property type="protein sequence ID" value="POW09372.1"/>
    <property type="molecule type" value="Genomic_DNA"/>
</dbReference>
<evidence type="ECO:0000256" key="11">
    <source>
        <dbReference type="ARBA" id="ARBA00033150"/>
    </source>
</evidence>
<comment type="cofactor">
    <cofactor evidence="1">
        <name>Cu(2+)</name>
        <dbReference type="ChEBI" id="CHEBI:29036"/>
    </cofactor>
</comment>
<dbReference type="GO" id="GO:0005743">
    <property type="term" value="C:mitochondrial inner membrane"/>
    <property type="evidence" value="ECO:0007669"/>
    <property type="project" value="UniProtKB-SubCell"/>
</dbReference>
<evidence type="ECO:0000256" key="8">
    <source>
        <dbReference type="ARBA" id="ARBA00023128"/>
    </source>
</evidence>
<feature type="compositionally biased region" description="Basic and acidic residues" evidence="12">
    <location>
        <begin position="82"/>
        <end position="95"/>
    </location>
</feature>
<dbReference type="OrthoDB" id="7481291at2759"/>
<dbReference type="GO" id="GO:0045041">
    <property type="term" value="P:protein import into mitochondrial intermembrane space"/>
    <property type="evidence" value="ECO:0007669"/>
    <property type="project" value="InterPro"/>
</dbReference>
<keyword evidence="10" id="KW-0676">Redox-active center</keyword>
<dbReference type="GO" id="GO:0015035">
    <property type="term" value="F:protein-disulfide reductase activity"/>
    <property type="evidence" value="ECO:0007669"/>
    <property type="project" value="InterPro"/>
</dbReference>
<keyword evidence="8" id="KW-0496">Mitochondrion</keyword>
<feature type="compositionally biased region" description="Basic and acidic residues" evidence="12">
    <location>
        <begin position="104"/>
        <end position="113"/>
    </location>
</feature>
<feature type="compositionally biased region" description="Acidic residues" evidence="12">
    <location>
        <begin position="199"/>
        <end position="218"/>
    </location>
</feature>
<name>A0A2S4VIL0_9BASI</name>
<keyword evidence="5" id="KW-0653">Protein transport</keyword>
<comment type="subcellular location">
    <subcellularLocation>
        <location evidence="2">Mitochondrion inner membrane</location>
        <topology evidence="2">Single-pass type II membrane protein</topology>
        <orientation evidence="2">Intermembrane side</orientation>
    </subcellularLocation>
</comment>
<keyword evidence="13" id="KW-0812">Transmembrane</keyword>
<evidence type="ECO:0000313" key="16">
    <source>
        <dbReference type="Proteomes" id="UP000238274"/>
    </source>
</evidence>
<dbReference type="InterPro" id="IPR039289">
    <property type="entry name" value="CHCHD4"/>
</dbReference>
<evidence type="ECO:0000256" key="9">
    <source>
        <dbReference type="ARBA" id="ARBA00023157"/>
    </source>
</evidence>
<keyword evidence="6" id="KW-0560">Oxidoreductase</keyword>
<proteinExistence type="predicted"/>
<keyword evidence="13" id="KW-1133">Transmembrane helix</keyword>
<feature type="region of interest" description="Disordered" evidence="12">
    <location>
        <begin position="76"/>
        <end position="132"/>
    </location>
</feature>
<dbReference type="GO" id="GO:0005758">
    <property type="term" value="C:mitochondrial intermembrane space"/>
    <property type="evidence" value="ECO:0007669"/>
    <property type="project" value="TreeGrafter"/>
</dbReference>
<evidence type="ECO:0000256" key="2">
    <source>
        <dbReference type="ARBA" id="ARBA00004164"/>
    </source>
</evidence>
<evidence type="ECO:0000256" key="12">
    <source>
        <dbReference type="SAM" id="MobiDB-lite"/>
    </source>
</evidence>
<accession>A0A2S4VIL0</accession>
<evidence type="ECO:0000256" key="5">
    <source>
        <dbReference type="ARBA" id="ARBA00022927"/>
    </source>
</evidence>
<keyword evidence="9" id="KW-1015">Disulfide bond</keyword>
<evidence type="ECO:0000256" key="3">
    <source>
        <dbReference type="ARBA" id="ARBA00013714"/>
    </source>
</evidence>
<feature type="transmembrane region" description="Helical" evidence="13">
    <location>
        <begin position="54"/>
        <end position="72"/>
    </location>
</feature>
<dbReference type="AlphaFoldDB" id="A0A2S4VIL0"/>
<feature type="region of interest" description="Disordered" evidence="12">
    <location>
        <begin position="188"/>
        <end position="241"/>
    </location>
</feature>
<dbReference type="PROSITE" id="PS51808">
    <property type="entry name" value="CHCH"/>
    <property type="match status" value="1"/>
</dbReference>
<reference evidence="16" key="3">
    <citation type="journal article" date="2018" name="Mol. Plant Microbe Interact.">
        <title>Genome sequence resources for the wheat stripe rust pathogen (Puccinia striiformis f. sp. tritici) and the barley stripe rust pathogen (Puccinia striiformis f. sp. hordei).</title>
        <authorList>
            <person name="Xia C."/>
            <person name="Wang M."/>
            <person name="Yin C."/>
            <person name="Cornejo O.E."/>
            <person name="Hulbert S.H."/>
            <person name="Chen X."/>
        </authorList>
    </citation>
    <scope>NUCLEOTIDE SEQUENCE [LARGE SCALE GENOMIC DNA]</scope>
    <source>
        <strain evidence="16">93TX-2</strain>
    </source>
</reference>
<evidence type="ECO:0000256" key="4">
    <source>
        <dbReference type="ARBA" id="ARBA00022448"/>
    </source>
</evidence>
<dbReference type="VEuPathDB" id="FungiDB:PSHT_09135"/>
<reference evidence="15 16" key="1">
    <citation type="submission" date="2017-12" db="EMBL/GenBank/DDBJ databases">
        <title>Gene loss provides genomic basis for host adaptation in cereal stripe rust fungi.</title>
        <authorList>
            <person name="Xia C."/>
        </authorList>
    </citation>
    <scope>NUCLEOTIDE SEQUENCE [LARGE SCALE GENOMIC DNA]</scope>
    <source>
        <strain evidence="15 16">93TX-2</strain>
    </source>
</reference>
<evidence type="ECO:0000256" key="10">
    <source>
        <dbReference type="ARBA" id="ARBA00023284"/>
    </source>
</evidence>
<sequence length="241" mass="26918">MSRPNLFQASTRLFSAAHQSNRRLLPSNNLYQRQFASSSTNKKKLSKNTFSDHLTVLGLLTVTTLIGVGIGIRAKSQQNIKKQNEQDKQSLELEKQATSTMTEENQKQETSENKDDESENPEENSEQGAYSISRNGRDNWGCPCLGGMAHGTCGEQFKAAFSCFVYSEQEPKGVECIERFKEMQDCFKEHPDEYGPELTDNDDSMPDEGPEPTDDNDSTPDQGPESTDEDDSTPDKDDKGI</sequence>
<evidence type="ECO:0000313" key="15">
    <source>
        <dbReference type="EMBL" id="POW09372.1"/>
    </source>
</evidence>
<evidence type="ECO:0000256" key="7">
    <source>
        <dbReference type="ARBA" id="ARBA00023010"/>
    </source>
</evidence>
<keyword evidence="13" id="KW-0472">Membrane</keyword>
<organism evidence="15 16">
    <name type="scientific">Puccinia striiformis</name>
    <dbReference type="NCBI Taxonomy" id="27350"/>
    <lineage>
        <taxon>Eukaryota</taxon>
        <taxon>Fungi</taxon>
        <taxon>Dikarya</taxon>
        <taxon>Basidiomycota</taxon>
        <taxon>Pucciniomycotina</taxon>
        <taxon>Pucciniomycetes</taxon>
        <taxon>Pucciniales</taxon>
        <taxon>Pucciniaceae</taxon>
        <taxon>Puccinia</taxon>
    </lineage>
</organism>
<evidence type="ECO:0000256" key="1">
    <source>
        <dbReference type="ARBA" id="ARBA00001973"/>
    </source>
</evidence>
<dbReference type="InterPro" id="IPR010625">
    <property type="entry name" value="CHCH"/>
</dbReference>
<dbReference type="Pfam" id="PF06747">
    <property type="entry name" value="CHCH"/>
    <property type="match status" value="1"/>
</dbReference>
<reference evidence="16" key="2">
    <citation type="journal article" date="2018" name="BMC Genomics">
        <title>Genomic insights into host adaptation between the wheat stripe rust pathogen (Puccinia striiformis f. sp. tritici) and the barley stripe rust pathogen (Puccinia striiformis f. sp. hordei).</title>
        <authorList>
            <person name="Xia C."/>
            <person name="Wang M."/>
            <person name="Yin C."/>
            <person name="Cornejo O.E."/>
            <person name="Hulbert S.H."/>
            <person name="Chen X."/>
        </authorList>
    </citation>
    <scope>NUCLEOTIDE SEQUENCE [LARGE SCALE GENOMIC DNA]</scope>
    <source>
        <strain evidence="16">93TX-2</strain>
    </source>
</reference>
<dbReference type="VEuPathDB" id="FungiDB:PSTT_00864"/>
<dbReference type="Gene3D" id="1.10.287.2900">
    <property type="match status" value="1"/>
</dbReference>
<keyword evidence="4" id="KW-0813">Transport</keyword>
<dbReference type="PANTHER" id="PTHR21622">
    <property type="entry name" value="COILED-COIL-HELIX-COILED-COIL-HELIX DOMAIN CONTAINING 4"/>
    <property type="match status" value="1"/>
</dbReference>
<keyword evidence="16" id="KW-1185">Reference proteome</keyword>
<protein>
    <recommendedName>
        <fullName evidence="3">Mitochondrial intermembrane space import and assembly protein 40</fullName>
    </recommendedName>
    <alternativeName>
        <fullName evidence="11">Mitochondrial import inner membrane translocase TIM40</fullName>
    </alternativeName>
</protein>
<comment type="caution">
    <text evidence="15">The sequence shown here is derived from an EMBL/GenBank/DDBJ whole genome shotgun (WGS) entry which is preliminary data.</text>
</comment>
<evidence type="ECO:0000256" key="13">
    <source>
        <dbReference type="SAM" id="Phobius"/>
    </source>
</evidence>